<dbReference type="Proteomes" id="UP000254889">
    <property type="component" value="Chromosome"/>
</dbReference>
<keyword evidence="12" id="KW-1185">Reference proteome</keyword>
<feature type="region of interest" description="Disordered" evidence="9">
    <location>
        <begin position="215"/>
        <end position="327"/>
    </location>
</feature>
<comment type="subcellular location">
    <subcellularLocation>
        <location evidence="1">Bacterial flagellum basal body</location>
    </subcellularLocation>
    <subcellularLocation>
        <location evidence="2">Cell membrane</location>
    </subcellularLocation>
</comment>
<dbReference type="InterPro" id="IPR052205">
    <property type="entry name" value="FliO/MopB"/>
</dbReference>
<reference evidence="11 12" key="1">
    <citation type="submission" date="2018-07" db="EMBL/GenBank/DDBJ databases">
        <authorList>
            <person name="Quirk P.G."/>
            <person name="Krulwich T.A."/>
        </authorList>
    </citation>
    <scope>NUCLEOTIDE SEQUENCE [LARGE SCALE GENOMIC DNA]</scope>
    <source>
        <strain evidence="11 12">CC-BB4</strain>
    </source>
</reference>
<evidence type="ECO:0000256" key="1">
    <source>
        <dbReference type="ARBA" id="ARBA00004117"/>
    </source>
</evidence>
<feature type="compositionally biased region" description="Basic and acidic residues" evidence="9">
    <location>
        <begin position="239"/>
        <end position="299"/>
    </location>
</feature>
<dbReference type="GO" id="GO:0044781">
    <property type="term" value="P:bacterial-type flagellum organization"/>
    <property type="evidence" value="ECO:0007669"/>
    <property type="project" value="InterPro"/>
</dbReference>
<dbReference type="EMBL" id="CP031417">
    <property type="protein sequence ID" value="AXK83795.1"/>
    <property type="molecule type" value="Genomic_DNA"/>
</dbReference>
<keyword evidence="6 10" id="KW-0472">Membrane</keyword>
<evidence type="ECO:0000256" key="9">
    <source>
        <dbReference type="SAM" id="MobiDB-lite"/>
    </source>
</evidence>
<dbReference type="GO" id="GO:0005886">
    <property type="term" value="C:plasma membrane"/>
    <property type="evidence" value="ECO:0007669"/>
    <property type="project" value="UniProtKB-SubCell"/>
</dbReference>
<evidence type="ECO:0000256" key="5">
    <source>
        <dbReference type="ARBA" id="ARBA00022989"/>
    </source>
</evidence>
<dbReference type="InterPro" id="IPR022781">
    <property type="entry name" value="Flagellar_biosynth_FliO"/>
</dbReference>
<dbReference type="Pfam" id="PF04347">
    <property type="entry name" value="FliO"/>
    <property type="match status" value="1"/>
</dbReference>
<dbReference type="PANTHER" id="PTHR38766:SF1">
    <property type="entry name" value="FLAGELLAR PROTEIN FLIO"/>
    <property type="match status" value="1"/>
</dbReference>
<gene>
    <name evidence="11" type="ORF">DW352_00860</name>
</gene>
<dbReference type="GO" id="GO:0009425">
    <property type="term" value="C:bacterial-type flagellum basal body"/>
    <property type="evidence" value="ECO:0007669"/>
    <property type="project" value="UniProtKB-SubCell"/>
</dbReference>
<organism evidence="11 12">
    <name type="scientific">Pseudolabrys taiwanensis</name>
    <dbReference type="NCBI Taxonomy" id="331696"/>
    <lineage>
        <taxon>Bacteria</taxon>
        <taxon>Pseudomonadati</taxon>
        <taxon>Pseudomonadota</taxon>
        <taxon>Alphaproteobacteria</taxon>
        <taxon>Hyphomicrobiales</taxon>
        <taxon>Xanthobacteraceae</taxon>
        <taxon>Pseudolabrys</taxon>
    </lineage>
</organism>
<feature type="region of interest" description="Disordered" evidence="9">
    <location>
        <begin position="105"/>
        <end position="202"/>
    </location>
</feature>
<evidence type="ECO:0000313" key="11">
    <source>
        <dbReference type="EMBL" id="AXK83795.1"/>
    </source>
</evidence>
<evidence type="ECO:0000256" key="4">
    <source>
        <dbReference type="ARBA" id="ARBA00022692"/>
    </source>
</evidence>
<feature type="transmembrane region" description="Helical" evidence="10">
    <location>
        <begin position="6"/>
        <end position="25"/>
    </location>
</feature>
<keyword evidence="7" id="KW-0975">Bacterial flagellum</keyword>
<sequence>MPLAARFFIAFLVVLGLIGVTAWLVRRFGASRLGGAGARGRQPRLAVIDAATVDGRRRLVLIRRDNIEHLLMIGGPTDVVVEQNIVRAAGREATLRETGRTELRAAQPETAWPLQPLHEPAPVAPARPFRSSATEEPWLAPEPGARPRPADNFAPLPTEPPPRLAPELNVPRAPRVDAPAPRAPTIPPVAAEPAQAAGQADHNLAEMALQLEAALRRAPAPEGRPPVTDPLAGQVAKPAEPRLREFKPRVEPKFEPKAEPKFEPKFEPKAEAKPEPKFDLPKFEPKQEPKLDIKPEPKAEPPQAGKNLYDNLEEEMASLLGRPSGKP</sequence>
<keyword evidence="3" id="KW-1003">Cell membrane</keyword>
<dbReference type="AlphaFoldDB" id="A0A346A3P8"/>
<evidence type="ECO:0000256" key="10">
    <source>
        <dbReference type="SAM" id="Phobius"/>
    </source>
</evidence>
<keyword evidence="5 10" id="KW-1133">Transmembrane helix</keyword>
<proteinExistence type="inferred from homology"/>
<evidence type="ECO:0000256" key="3">
    <source>
        <dbReference type="ARBA" id="ARBA00022475"/>
    </source>
</evidence>
<name>A0A346A3P8_9HYPH</name>
<evidence type="ECO:0000256" key="8">
    <source>
        <dbReference type="ARBA" id="ARBA00037937"/>
    </source>
</evidence>
<keyword evidence="11" id="KW-0966">Cell projection</keyword>
<keyword evidence="11" id="KW-0969">Cilium</keyword>
<feature type="compositionally biased region" description="Low complexity" evidence="9">
    <location>
        <begin position="188"/>
        <end position="202"/>
    </location>
</feature>
<accession>A0A346A3P8</accession>
<dbReference type="PANTHER" id="PTHR38766">
    <property type="entry name" value="FLAGELLAR PROTEIN FLIO"/>
    <property type="match status" value="1"/>
</dbReference>
<evidence type="ECO:0000256" key="7">
    <source>
        <dbReference type="ARBA" id="ARBA00023143"/>
    </source>
</evidence>
<keyword evidence="4 10" id="KW-0812">Transmembrane</keyword>
<feature type="compositionally biased region" description="Low complexity" evidence="9">
    <location>
        <begin position="165"/>
        <end position="180"/>
    </location>
</feature>
<evidence type="ECO:0000313" key="12">
    <source>
        <dbReference type="Proteomes" id="UP000254889"/>
    </source>
</evidence>
<evidence type="ECO:0000256" key="6">
    <source>
        <dbReference type="ARBA" id="ARBA00023136"/>
    </source>
</evidence>
<evidence type="ECO:0000256" key="2">
    <source>
        <dbReference type="ARBA" id="ARBA00004236"/>
    </source>
</evidence>
<dbReference type="OrthoDB" id="8456606at2"/>
<dbReference type="KEGG" id="ptaw:DW352_00860"/>
<comment type="similarity">
    <text evidence="8">Belongs to the FliO/MopB family.</text>
</comment>
<protein>
    <submittedName>
        <fullName evidence="11">Flagellar biosynthesis protein FliO</fullName>
    </submittedName>
</protein>
<keyword evidence="11" id="KW-0282">Flagellum</keyword>